<feature type="domain" description="Creatinase N-terminal" evidence="5">
    <location>
        <begin position="4"/>
        <end position="127"/>
    </location>
</feature>
<evidence type="ECO:0000259" key="5">
    <source>
        <dbReference type="Pfam" id="PF01321"/>
    </source>
</evidence>
<evidence type="ECO:0000256" key="2">
    <source>
        <dbReference type="ARBA" id="ARBA00022801"/>
    </source>
</evidence>
<dbReference type="Pfam" id="PF00557">
    <property type="entry name" value="Peptidase_M24"/>
    <property type="match status" value="1"/>
</dbReference>
<dbReference type="PANTHER" id="PTHR46112">
    <property type="entry name" value="AMINOPEPTIDASE"/>
    <property type="match status" value="1"/>
</dbReference>
<organism evidence="6 7">
    <name type="scientific">Acetoanaerobium pronyense</name>
    <dbReference type="NCBI Taxonomy" id="1482736"/>
    <lineage>
        <taxon>Bacteria</taxon>
        <taxon>Bacillati</taxon>
        <taxon>Bacillota</taxon>
        <taxon>Clostridia</taxon>
        <taxon>Peptostreptococcales</taxon>
        <taxon>Filifactoraceae</taxon>
        <taxon>Acetoanaerobium</taxon>
    </lineage>
</organism>
<name>A0ABS4KKG1_9FIRM</name>
<dbReference type="SUPFAM" id="SSF55920">
    <property type="entry name" value="Creatinase/aminopeptidase"/>
    <property type="match status" value="1"/>
</dbReference>
<dbReference type="InterPro" id="IPR036005">
    <property type="entry name" value="Creatinase/aminopeptidase-like"/>
</dbReference>
<dbReference type="InterPro" id="IPR029149">
    <property type="entry name" value="Creatin/AminoP/Spt16_N"/>
</dbReference>
<feature type="domain" description="Peptidase M24" evidence="4">
    <location>
        <begin position="134"/>
        <end position="337"/>
    </location>
</feature>
<dbReference type="EC" id="3.4.11.9" evidence="6"/>
<protein>
    <submittedName>
        <fullName evidence="6">Xaa-Pro aminopeptidase</fullName>
        <ecNumber evidence="6">3.4.11.9</ecNumber>
    </submittedName>
</protein>
<proteinExistence type="inferred from homology"/>
<evidence type="ECO:0000256" key="3">
    <source>
        <dbReference type="RuleBase" id="RU000590"/>
    </source>
</evidence>
<dbReference type="Pfam" id="PF01321">
    <property type="entry name" value="Creatinase_N"/>
    <property type="match status" value="1"/>
</dbReference>
<dbReference type="Proteomes" id="UP001314903">
    <property type="component" value="Unassembled WGS sequence"/>
</dbReference>
<dbReference type="PANTHER" id="PTHR46112:SF3">
    <property type="entry name" value="AMINOPEPTIDASE YPDF"/>
    <property type="match status" value="1"/>
</dbReference>
<dbReference type="InterPro" id="IPR000587">
    <property type="entry name" value="Creatinase_N"/>
</dbReference>
<dbReference type="CDD" id="cd01092">
    <property type="entry name" value="APP-like"/>
    <property type="match status" value="1"/>
</dbReference>
<dbReference type="InterPro" id="IPR001131">
    <property type="entry name" value="Peptidase_M24B_aminopep-P_CS"/>
</dbReference>
<keyword evidence="1 3" id="KW-0479">Metal-binding</keyword>
<evidence type="ECO:0000313" key="6">
    <source>
        <dbReference type="EMBL" id="MBP2027825.1"/>
    </source>
</evidence>
<dbReference type="PROSITE" id="PS00491">
    <property type="entry name" value="PROLINE_PEPTIDASE"/>
    <property type="match status" value="1"/>
</dbReference>
<dbReference type="EMBL" id="JAGGLI010000016">
    <property type="protein sequence ID" value="MBP2027825.1"/>
    <property type="molecule type" value="Genomic_DNA"/>
</dbReference>
<dbReference type="InterPro" id="IPR050659">
    <property type="entry name" value="Peptidase_M24B"/>
</dbReference>
<gene>
    <name evidence="6" type="ORF">J2Z35_001623</name>
</gene>
<sequence>MIKRLENLRNLIKEKSLDGALIYMPENRFYFSGFTGSTGYLVITPKNSFFIADFRYIEQAKKQCEGYEVLTMSKDLPLSHHLKELNITNLGIEDNHMDVFTYKKLLSDIDTLEMVSIGEDLVKIRAIKDESEIENLRKAAEIADKAFEHILPFIKPGAIELDIAHEIESFMKKNGASGLSFQMIVASGKRSALPHGVASDKVLEDGDFLTLDFGCIYNGYCSDMTRTVVLGKATNEQKKIYNIVLEAQTKALSHIKPGVKGKDVDFIARDIISSYGYGDKFGHGLGHGVGLKVHELPNLNPEGDIILEPNMVVTDEPGIYIPDFGGVRIEDLVVVTENGHEILSKSPKELIEL</sequence>
<dbReference type="Gene3D" id="3.90.230.10">
    <property type="entry name" value="Creatinase/methionine aminopeptidase superfamily"/>
    <property type="match status" value="1"/>
</dbReference>
<keyword evidence="6" id="KW-0645">Protease</keyword>
<evidence type="ECO:0000259" key="4">
    <source>
        <dbReference type="Pfam" id="PF00557"/>
    </source>
</evidence>
<evidence type="ECO:0000313" key="7">
    <source>
        <dbReference type="Proteomes" id="UP001314903"/>
    </source>
</evidence>
<dbReference type="Gene3D" id="3.40.350.10">
    <property type="entry name" value="Creatinase/prolidase N-terminal domain"/>
    <property type="match status" value="1"/>
</dbReference>
<comment type="caution">
    <text evidence="6">The sequence shown here is derived from an EMBL/GenBank/DDBJ whole genome shotgun (WGS) entry which is preliminary data.</text>
</comment>
<comment type="similarity">
    <text evidence="3">Belongs to the peptidase M24B family.</text>
</comment>
<evidence type="ECO:0000256" key="1">
    <source>
        <dbReference type="ARBA" id="ARBA00022723"/>
    </source>
</evidence>
<accession>A0ABS4KKG1</accession>
<dbReference type="GO" id="GO:0004177">
    <property type="term" value="F:aminopeptidase activity"/>
    <property type="evidence" value="ECO:0007669"/>
    <property type="project" value="UniProtKB-KW"/>
</dbReference>
<dbReference type="RefSeq" id="WP_209660885.1">
    <property type="nucleotide sequence ID" value="NZ_JAGGLI010000016.1"/>
</dbReference>
<dbReference type="InterPro" id="IPR000994">
    <property type="entry name" value="Pept_M24"/>
</dbReference>
<keyword evidence="6" id="KW-0031">Aminopeptidase</keyword>
<dbReference type="SUPFAM" id="SSF53092">
    <property type="entry name" value="Creatinase/prolidase N-terminal domain"/>
    <property type="match status" value="1"/>
</dbReference>
<keyword evidence="7" id="KW-1185">Reference proteome</keyword>
<keyword evidence="2 6" id="KW-0378">Hydrolase</keyword>
<reference evidence="6 7" key="1">
    <citation type="submission" date="2021-03" db="EMBL/GenBank/DDBJ databases">
        <title>Genomic Encyclopedia of Type Strains, Phase IV (KMG-IV): sequencing the most valuable type-strain genomes for metagenomic binning, comparative biology and taxonomic classification.</title>
        <authorList>
            <person name="Goeker M."/>
        </authorList>
    </citation>
    <scope>NUCLEOTIDE SEQUENCE [LARGE SCALE GENOMIC DNA]</scope>
    <source>
        <strain evidence="6 7">DSM 27512</strain>
    </source>
</reference>